<evidence type="ECO:0000256" key="1">
    <source>
        <dbReference type="ARBA" id="ARBA00006499"/>
    </source>
</evidence>
<evidence type="ECO:0000313" key="3">
    <source>
        <dbReference type="EMBL" id="KAF2499728.1"/>
    </source>
</evidence>
<dbReference type="PANTHER" id="PTHR10655">
    <property type="entry name" value="LYSOPHOSPHOLIPASE-RELATED"/>
    <property type="match status" value="1"/>
</dbReference>
<dbReference type="InterPro" id="IPR050565">
    <property type="entry name" value="LYPA1-2/EST-like"/>
</dbReference>
<dbReference type="GO" id="GO:0052689">
    <property type="term" value="F:carboxylic ester hydrolase activity"/>
    <property type="evidence" value="ECO:0007669"/>
    <property type="project" value="TreeGrafter"/>
</dbReference>
<dbReference type="InterPro" id="IPR029058">
    <property type="entry name" value="AB_hydrolase_fold"/>
</dbReference>
<gene>
    <name evidence="3" type="ORF">BU16DRAFT_558034</name>
</gene>
<dbReference type="SUPFAM" id="SSF53474">
    <property type="entry name" value="alpha/beta-Hydrolases"/>
    <property type="match status" value="1"/>
</dbReference>
<sequence length="280" mass="30697">MSFPPLHIVNPQPDHSHTHTIILLHGLGSTAGQFATDLFSHKTSNPRQTLASALPTFRWVFPDAGKRWCSASVESTSAWFDVSSLDNINERGDLQVPGLKECMLYLKSVIESEVESLGGNSERVVLGGFSQGSATALWTFLTGSATARGRLGAFVGLGTWLPLPKDADPIRNVESRCADTVKNARELMDTLLLTLGIDGPSSKEAIIQAMHDTPAFLGHGIDDERIKLKHGHAVRHILQAVGTQVEWKDYVGAEREGHWVKEPEEFDDIIALIRRQCKIG</sequence>
<keyword evidence="3" id="KW-0378">Hydrolase</keyword>
<evidence type="ECO:0000313" key="4">
    <source>
        <dbReference type="Proteomes" id="UP000799750"/>
    </source>
</evidence>
<dbReference type="EMBL" id="MU004184">
    <property type="protein sequence ID" value="KAF2499728.1"/>
    <property type="molecule type" value="Genomic_DNA"/>
</dbReference>
<keyword evidence="4" id="KW-1185">Reference proteome</keyword>
<dbReference type="AlphaFoldDB" id="A0A6A6R4T1"/>
<dbReference type="Pfam" id="PF02230">
    <property type="entry name" value="Abhydrolase_2"/>
    <property type="match status" value="1"/>
</dbReference>
<evidence type="ECO:0000259" key="2">
    <source>
        <dbReference type="Pfam" id="PF02230"/>
    </source>
</evidence>
<dbReference type="Proteomes" id="UP000799750">
    <property type="component" value="Unassembled WGS sequence"/>
</dbReference>
<reference evidence="3" key="1">
    <citation type="journal article" date="2020" name="Stud. Mycol.">
        <title>101 Dothideomycetes genomes: a test case for predicting lifestyles and emergence of pathogens.</title>
        <authorList>
            <person name="Haridas S."/>
            <person name="Albert R."/>
            <person name="Binder M."/>
            <person name="Bloem J."/>
            <person name="Labutti K."/>
            <person name="Salamov A."/>
            <person name="Andreopoulos B."/>
            <person name="Baker S."/>
            <person name="Barry K."/>
            <person name="Bills G."/>
            <person name="Bluhm B."/>
            <person name="Cannon C."/>
            <person name="Castanera R."/>
            <person name="Culley D."/>
            <person name="Daum C."/>
            <person name="Ezra D."/>
            <person name="Gonzalez J."/>
            <person name="Henrissat B."/>
            <person name="Kuo A."/>
            <person name="Liang C."/>
            <person name="Lipzen A."/>
            <person name="Lutzoni F."/>
            <person name="Magnuson J."/>
            <person name="Mondo S."/>
            <person name="Nolan M."/>
            <person name="Ohm R."/>
            <person name="Pangilinan J."/>
            <person name="Park H.-J."/>
            <person name="Ramirez L."/>
            <person name="Alfaro M."/>
            <person name="Sun H."/>
            <person name="Tritt A."/>
            <person name="Yoshinaga Y."/>
            <person name="Zwiers L.-H."/>
            <person name="Turgeon B."/>
            <person name="Goodwin S."/>
            <person name="Spatafora J."/>
            <person name="Crous P."/>
            <person name="Grigoriev I."/>
        </authorList>
    </citation>
    <scope>NUCLEOTIDE SEQUENCE</scope>
    <source>
        <strain evidence="3">CBS 269.34</strain>
    </source>
</reference>
<dbReference type="InterPro" id="IPR003140">
    <property type="entry name" value="PLipase/COase/thioEstase"/>
</dbReference>
<organism evidence="3 4">
    <name type="scientific">Lophium mytilinum</name>
    <dbReference type="NCBI Taxonomy" id="390894"/>
    <lineage>
        <taxon>Eukaryota</taxon>
        <taxon>Fungi</taxon>
        <taxon>Dikarya</taxon>
        <taxon>Ascomycota</taxon>
        <taxon>Pezizomycotina</taxon>
        <taxon>Dothideomycetes</taxon>
        <taxon>Pleosporomycetidae</taxon>
        <taxon>Mytilinidiales</taxon>
        <taxon>Mytilinidiaceae</taxon>
        <taxon>Lophium</taxon>
    </lineage>
</organism>
<dbReference type="PANTHER" id="PTHR10655:SF63">
    <property type="entry name" value="PHOSPHOLIPASE_CARBOXYLESTERASE_THIOESTERASE DOMAIN-CONTAINING PROTEIN"/>
    <property type="match status" value="1"/>
</dbReference>
<dbReference type="GO" id="GO:0008474">
    <property type="term" value="F:palmitoyl-(protein) hydrolase activity"/>
    <property type="evidence" value="ECO:0007669"/>
    <property type="project" value="TreeGrafter"/>
</dbReference>
<accession>A0A6A6R4T1</accession>
<feature type="domain" description="Phospholipase/carboxylesterase/thioesterase" evidence="2">
    <location>
        <begin position="12"/>
        <end position="166"/>
    </location>
</feature>
<proteinExistence type="inferred from homology"/>
<dbReference type="OrthoDB" id="2418081at2759"/>
<dbReference type="Gene3D" id="3.40.50.1820">
    <property type="entry name" value="alpha/beta hydrolase"/>
    <property type="match status" value="1"/>
</dbReference>
<comment type="similarity">
    <text evidence="1">Belongs to the AB hydrolase superfamily. AB hydrolase 2 family.</text>
</comment>
<protein>
    <submittedName>
        <fullName evidence="3">Alpha/beta-hydrolase</fullName>
    </submittedName>
</protein>
<name>A0A6A6R4T1_9PEZI</name>
<dbReference type="GO" id="GO:0005737">
    <property type="term" value="C:cytoplasm"/>
    <property type="evidence" value="ECO:0007669"/>
    <property type="project" value="TreeGrafter"/>
</dbReference>